<dbReference type="OrthoDB" id="8536716at2"/>
<feature type="transmembrane region" description="Helical" evidence="1">
    <location>
        <begin position="45"/>
        <end position="73"/>
    </location>
</feature>
<gene>
    <name evidence="2" type="ORF">SAMN05216361_4137</name>
</gene>
<keyword evidence="3" id="KW-1185">Reference proteome</keyword>
<evidence type="ECO:0000313" key="3">
    <source>
        <dbReference type="Proteomes" id="UP000184520"/>
    </source>
</evidence>
<protein>
    <recommendedName>
        <fullName evidence="4">DUF3307 domain-containing protein</fullName>
    </recommendedName>
</protein>
<feature type="transmembrane region" description="Helical" evidence="1">
    <location>
        <begin position="93"/>
        <end position="112"/>
    </location>
</feature>
<accession>A0A1M5RDC7</accession>
<evidence type="ECO:0000256" key="1">
    <source>
        <dbReference type="SAM" id="Phobius"/>
    </source>
</evidence>
<keyword evidence="1" id="KW-1133">Transmembrane helix</keyword>
<dbReference type="STRING" id="634436.SAMN05216361_4137"/>
<dbReference type="AlphaFoldDB" id="A0A1M5RDC7"/>
<organism evidence="2 3">
    <name type="scientific">Marisediminitalea aggregata</name>
    <dbReference type="NCBI Taxonomy" id="634436"/>
    <lineage>
        <taxon>Bacteria</taxon>
        <taxon>Pseudomonadati</taxon>
        <taxon>Pseudomonadota</taxon>
        <taxon>Gammaproteobacteria</taxon>
        <taxon>Alteromonadales</taxon>
        <taxon>Alteromonadaceae</taxon>
        <taxon>Marisediminitalea</taxon>
    </lineage>
</organism>
<keyword evidence="1" id="KW-0472">Membrane</keyword>
<feature type="transmembrane region" description="Helical" evidence="1">
    <location>
        <begin position="6"/>
        <end position="24"/>
    </location>
</feature>
<evidence type="ECO:0000313" key="2">
    <source>
        <dbReference type="EMBL" id="SHH24198.1"/>
    </source>
</evidence>
<feature type="transmembrane region" description="Helical" evidence="1">
    <location>
        <begin position="132"/>
        <end position="154"/>
    </location>
</feature>
<feature type="transmembrane region" description="Helical" evidence="1">
    <location>
        <begin position="187"/>
        <end position="206"/>
    </location>
</feature>
<dbReference type="Pfam" id="PF11750">
    <property type="entry name" value="DUF3307"/>
    <property type="match status" value="1"/>
</dbReference>
<dbReference type="RefSeq" id="WP_073325072.1">
    <property type="nucleotide sequence ID" value="NZ_FQWD01000007.1"/>
</dbReference>
<evidence type="ECO:0008006" key="4">
    <source>
        <dbReference type="Google" id="ProtNLM"/>
    </source>
</evidence>
<feature type="transmembrane region" description="Helical" evidence="1">
    <location>
        <begin position="226"/>
        <end position="249"/>
    </location>
</feature>
<dbReference type="EMBL" id="FQWD01000007">
    <property type="protein sequence ID" value="SHH24198.1"/>
    <property type="molecule type" value="Genomic_DNA"/>
</dbReference>
<dbReference type="Proteomes" id="UP000184520">
    <property type="component" value="Unassembled WGS sequence"/>
</dbReference>
<dbReference type="InterPro" id="IPR021737">
    <property type="entry name" value="Phage_phiKZ_Orf197"/>
</dbReference>
<proteinExistence type="predicted"/>
<keyword evidence="1" id="KW-0812">Transmembrane</keyword>
<reference evidence="3" key="1">
    <citation type="submission" date="2016-11" db="EMBL/GenBank/DDBJ databases">
        <authorList>
            <person name="Varghese N."/>
            <person name="Submissions S."/>
        </authorList>
    </citation>
    <scope>NUCLEOTIDE SEQUENCE [LARGE SCALE GENOMIC DNA]</scope>
    <source>
        <strain evidence="3">CGMCC 1.8995</strain>
    </source>
</reference>
<sequence>MFDFYGVLASFLLIHLLCDFYLQPDSWIAAKKASTYRGWQLYAHAFLHGIGLIIPAVIIGLSWSSVACMVLIVSISHFVIDWWKVSVNDSDRFAFFALDQVLYIAVLVAIAFHMTEAVTLDAIMKHKQFPQVIMVVTGYLFILKPTSIVIGSILKKYTVTVDEDNTQSTFKGLIAGGELIGYLERTLILTFSLVGSYAAVGFVLAAKSIFRFGELNKEAGRSMTEYVLIGSLLSVVITTIVGAFISLGLDVKLK</sequence>
<name>A0A1M5RDC7_9ALTE</name>